<dbReference type="InterPro" id="IPR004360">
    <property type="entry name" value="Glyas_Fos-R_dOase_dom"/>
</dbReference>
<dbReference type="PANTHER" id="PTHR39175">
    <property type="entry name" value="FAMILY PROTEIN, PUTATIVE (AFU_ORTHOLOGUE AFUA_3G15060)-RELATED"/>
    <property type="match status" value="1"/>
</dbReference>
<name>A0A0Q9XZ63_9BACI</name>
<dbReference type="InterPro" id="IPR029068">
    <property type="entry name" value="Glyas_Bleomycin-R_OHBP_Dase"/>
</dbReference>
<proteinExistence type="predicted"/>
<feature type="domain" description="VOC" evidence="1">
    <location>
        <begin position="7"/>
        <end position="121"/>
    </location>
</feature>
<dbReference type="PATRIC" id="fig|217031.4.peg.8104"/>
<evidence type="ECO:0000313" key="3">
    <source>
        <dbReference type="Proteomes" id="UP000053881"/>
    </source>
</evidence>
<accession>A0A0Q9XZ63</accession>
<dbReference type="Pfam" id="PF00903">
    <property type="entry name" value="Glyoxalase"/>
    <property type="match status" value="1"/>
</dbReference>
<comment type="caution">
    <text evidence="2">The sequence shown here is derived from an EMBL/GenBank/DDBJ whole genome shotgun (WGS) entry which is preliminary data.</text>
</comment>
<dbReference type="PROSITE" id="PS51819">
    <property type="entry name" value="VOC"/>
    <property type="match status" value="1"/>
</dbReference>
<evidence type="ECO:0000259" key="1">
    <source>
        <dbReference type="PROSITE" id="PS51819"/>
    </source>
</evidence>
<organism evidence="2 3">
    <name type="scientific">Lederbergia galactosidilytica</name>
    <dbReference type="NCBI Taxonomy" id="217031"/>
    <lineage>
        <taxon>Bacteria</taxon>
        <taxon>Bacillati</taxon>
        <taxon>Bacillota</taxon>
        <taxon>Bacilli</taxon>
        <taxon>Bacillales</taxon>
        <taxon>Bacillaceae</taxon>
        <taxon>Lederbergia</taxon>
    </lineage>
</organism>
<dbReference type="SUPFAM" id="SSF54593">
    <property type="entry name" value="Glyoxalase/Bleomycin resistance protein/Dihydroxybiphenyl dioxygenase"/>
    <property type="match status" value="1"/>
</dbReference>
<sequence length="123" mass="14303">MSFTIKKIDHVQLAAPRGSEELARQFYEGILKFKEIMKPEPLRKRGGVWFSMGEIQLHIGTEEPFVPARKAHPALEVENLEAFKQYLSGREIEYIIDHNLPGANRIYLHDPFGNRIELLEWES</sequence>
<dbReference type="Gene3D" id="3.10.180.10">
    <property type="entry name" value="2,3-Dihydroxybiphenyl 1,2-Dioxygenase, domain 1"/>
    <property type="match status" value="1"/>
</dbReference>
<dbReference type="AlphaFoldDB" id="A0A0Q9XZ63"/>
<gene>
    <name evidence="2" type="ORF">ACA29_24060</name>
</gene>
<dbReference type="Proteomes" id="UP000053881">
    <property type="component" value="Unassembled WGS sequence"/>
</dbReference>
<dbReference type="EMBL" id="LGPB01000140">
    <property type="protein sequence ID" value="KRG09425.1"/>
    <property type="molecule type" value="Genomic_DNA"/>
</dbReference>
<reference evidence="2 3" key="1">
    <citation type="submission" date="2015-06" db="EMBL/GenBank/DDBJ databases">
        <title>Genome sequencing project of Bacillus galactosidilyticus PL133.</title>
        <authorList>
            <person name="Gaiero J."/>
            <person name="Nicol R."/>
            <person name="Habash M."/>
        </authorList>
    </citation>
    <scope>NUCLEOTIDE SEQUENCE [LARGE SCALE GENOMIC DNA]</scope>
    <source>
        <strain evidence="2 3">PL133</strain>
    </source>
</reference>
<evidence type="ECO:0000313" key="2">
    <source>
        <dbReference type="EMBL" id="KRG09425.1"/>
    </source>
</evidence>
<protein>
    <submittedName>
        <fullName evidence="2">Glyoxalase</fullName>
    </submittedName>
</protein>
<dbReference type="InterPro" id="IPR037523">
    <property type="entry name" value="VOC_core"/>
</dbReference>
<dbReference type="PANTHER" id="PTHR39175:SF1">
    <property type="entry name" value="FAMILY PROTEIN, PUTATIVE (AFU_ORTHOLOGUE AFUA_3G15060)-RELATED"/>
    <property type="match status" value="1"/>
</dbReference>